<evidence type="ECO:0000313" key="4">
    <source>
        <dbReference type="EMBL" id="MFD1611275.1"/>
    </source>
</evidence>
<dbReference type="EC" id="1.2.1.-" evidence="4"/>
<dbReference type="Proteomes" id="UP001597115">
    <property type="component" value="Unassembled WGS sequence"/>
</dbReference>
<dbReference type="InterPro" id="IPR015590">
    <property type="entry name" value="Aldehyde_DH_dom"/>
</dbReference>
<dbReference type="PANTHER" id="PTHR43353:SF5">
    <property type="entry name" value="SUCCINATE-SEMIALDEHYDE DEHYDROGENASE, MITOCHONDRIAL"/>
    <property type="match status" value="1"/>
</dbReference>
<dbReference type="PANTHER" id="PTHR43353">
    <property type="entry name" value="SUCCINATE-SEMIALDEHYDE DEHYDROGENASE, MITOCHONDRIAL"/>
    <property type="match status" value="1"/>
</dbReference>
<dbReference type="GO" id="GO:0016491">
    <property type="term" value="F:oxidoreductase activity"/>
    <property type="evidence" value="ECO:0007669"/>
    <property type="project" value="UniProtKB-KW"/>
</dbReference>
<dbReference type="Gene3D" id="3.40.605.10">
    <property type="entry name" value="Aldehyde Dehydrogenase, Chain A, domain 1"/>
    <property type="match status" value="1"/>
</dbReference>
<dbReference type="InterPro" id="IPR016161">
    <property type="entry name" value="Ald_DH/histidinol_DH"/>
</dbReference>
<evidence type="ECO:0000256" key="1">
    <source>
        <dbReference type="ARBA" id="ARBA00009986"/>
    </source>
</evidence>
<dbReference type="InterPro" id="IPR016162">
    <property type="entry name" value="Ald_DH_N"/>
</dbReference>
<evidence type="ECO:0000313" key="5">
    <source>
        <dbReference type="Proteomes" id="UP001597115"/>
    </source>
</evidence>
<dbReference type="SUPFAM" id="SSF53720">
    <property type="entry name" value="ALDH-like"/>
    <property type="match status" value="1"/>
</dbReference>
<dbReference type="InterPro" id="IPR050740">
    <property type="entry name" value="Aldehyde_DH_Superfamily"/>
</dbReference>
<name>A0ABW4I0Y5_9SPHN</name>
<comment type="similarity">
    <text evidence="1">Belongs to the aldehyde dehydrogenase family.</text>
</comment>
<keyword evidence="5" id="KW-1185">Reference proteome</keyword>
<feature type="domain" description="Aldehyde dehydrogenase" evidence="3">
    <location>
        <begin position="18"/>
        <end position="475"/>
    </location>
</feature>
<reference evidence="5" key="1">
    <citation type="journal article" date="2019" name="Int. J. Syst. Evol. Microbiol.">
        <title>The Global Catalogue of Microorganisms (GCM) 10K type strain sequencing project: providing services to taxonomists for standard genome sequencing and annotation.</title>
        <authorList>
            <consortium name="The Broad Institute Genomics Platform"/>
            <consortium name="The Broad Institute Genome Sequencing Center for Infectious Disease"/>
            <person name="Wu L."/>
            <person name="Ma J."/>
        </authorList>
    </citation>
    <scope>NUCLEOTIDE SEQUENCE [LARGE SCALE GENOMIC DNA]</scope>
    <source>
        <strain evidence="5">CGMCC 1.16275</strain>
    </source>
</reference>
<evidence type="ECO:0000259" key="3">
    <source>
        <dbReference type="Pfam" id="PF00171"/>
    </source>
</evidence>
<dbReference type="EMBL" id="JBHUDY010000001">
    <property type="protein sequence ID" value="MFD1611275.1"/>
    <property type="molecule type" value="Genomic_DNA"/>
</dbReference>
<dbReference type="RefSeq" id="WP_380887736.1">
    <property type="nucleotide sequence ID" value="NZ_JBHUDY010000001.1"/>
</dbReference>
<evidence type="ECO:0000256" key="2">
    <source>
        <dbReference type="ARBA" id="ARBA00023002"/>
    </source>
</evidence>
<proteinExistence type="inferred from homology"/>
<organism evidence="4 5">
    <name type="scientific">Sphingomonas tabacisoli</name>
    <dbReference type="NCBI Taxonomy" id="2249466"/>
    <lineage>
        <taxon>Bacteria</taxon>
        <taxon>Pseudomonadati</taxon>
        <taxon>Pseudomonadota</taxon>
        <taxon>Alphaproteobacteria</taxon>
        <taxon>Sphingomonadales</taxon>
        <taxon>Sphingomonadaceae</taxon>
        <taxon>Sphingomonas</taxon>
    </lineage>
</organism>
<dbReference type="InterPro" id="IPR016163">
    <property type="entry name" value="Ald_DH_C"/>
</dbReference>
<accession>A0ABW4I0Y5</accession>
<dbReference type="Gene3D" id="3.40.309.10">
    <property type="entry name" value="Aldehyde Dehydrogenase, Chain A, domain 2"/>
    <property type="match status" value="1"/>
</dbReference>
<protein>
    <submittedName>
        <fullName evidence="4">NAD-dependent succinate-semialdehyde dehydrogenase</fullName>
        <ecNumber evidence="4">1.2.1.-</ecNumber>
    </submittedName>
</protein>
<comment type="caution">
    <text evidence="4">The sequence shown here is derived from an EMBL/GenBank/DDBJ whole genome shotgun (WGS) entry which is preliminary data.</text>
</comment>
<sequence length="478" mass="50801">MATATYDADLKLFVNGAWHASEGRDAQPVFNPATGATVAEVPLATAADLDEALAAADRGFKTWKATDVEARAAILHKAADLIRQRTDRIATLLTMEQGKPLGEARGEVAGAAQLFDYYAEEAKRAYGRVLVRPTGQRSIVIKQPVGPVASFTPWNFPVYLMAKKLAAALAAGCSVIAKPPEETPGSTSAIVQALADAGLPADVAQLVFGVPDTVSRHLLASPVIRKVSFTGSVPVGRHLMKLAADGLKRVTMELGGHAPVLIFDDCDLDRTLDMVVPQKFRNAGQVCVSPTRFYVQQGIYDRFIKTFAERTAAYPVGNGLEPTTKMGPLANRRRPDAISALVDDAVAKGATLAAGGERFGDGFFYKPTLLADVPLEARIMNEEPFGPVAVARPFATEEEAIEQANRLPYGLAAFAFTENGRRANRLGDLIEAGMVGLNTFNISGADTPFGGVKDSGFGSEGGPEGLDSYMVVKAIHQA</sequence>
<gene>
    <name evidence="4" type="ORF">ACFSCW_05600</name>
</gene>
<dbReference type="Pfam" id="PF00171">
    <property type="entry name" value="Aldedh"/>
    <property type="match status" value="1"/>
</dbReference>
<keyword evidence="2 4" id="KW-0560">Oxidoreductase</keyword>
<dbReference type="CDD" id="cd07103">
    <property type="entry name" value="ALDH_F5_SSADH_GabD"/>
    <property type="match status" value="1"/>
</dbReference>